<feature type="transmembrane region" description="Helical" evidence="1">
    <location>
        <begin position="44"/>
        <end position="68"/>
    </location>
</feature>
<feature type="transmembrane region" description="Helical" evidence="1">
    <location>
        <begin position="74"/>
        <end position="92"/>
    </location>
</feature>
<reference evidence="2 3" key="1">
    <citation type="submission" date="2023-03" db="EMBL/GenBank/DDBJ databases">
        <title>Draft genome sequence of Thalassotalea eurytherma JCM 18482T.</title>
        <authorList>
            <person name="Sawabe T."/>
        </authorList>
    </citation>
    <scope>NUCLEOTIDE SEQUENCE [LARGE SCALE GENOMIC DNA]</scope>
    <source>
        <strain evidence="2 3">JCM 18482</strain>
    </source>
</reference>
<feature type="transmembrane region" description="Helical" evidence="1">
    <location>
        <begin position="104"/>
        <end position="120"/>
    </location>
</feature>
<gene>
    <name evidence="2" type="ORF">theurythT_08370</name>
</gene>
<dbReference type="EMBL" id="BSSU01000004">
    <property type="protein sequence ID" value="GLX81385.1"/>
    <property type="molecule type" value="Genomic_DNA"/>
</dbReference>
<dbReference type="Pfam" id="PF11086">
    <property type="entry name" value="DUF2878"/>
    <property type="match status" value="1"/>
</dbReference>
<dbReference type="InterPro" id="IPR021306">
    <property type="entry name" value="DUF2878"/>
</dbReference>
<feature type="transmembrane region" description="Helical" evidence="1">
    <location>
        <begin position="126"/>
        <end position="148"/>
    </location>
</feature>
<keyword evidence="3" id="KW-1185">Reference proteome</keyword>
<sequence>MWLLNNLAFNAIWFAAIFFQNLALPFGVFFIALHCWYFNQQREIFVVIYVLLIGIFVDTLLMQLGVFIFEGQQYTIPFWLMLIWAAFGATINHSLAFLKKNKQLAFIVGAIFPPLSYFAGEKFGVVTFGYSTTSTTLLLAIIWAPLLYHLTQVSYEKKYFADA</sequence>
<evidence type="ECO:0000256" key="1">
    <source>
        <dbReference type="SAM" id="Phobius"/>
    </source>
</evidence>
<accession>A0ABQ6H3Q6</accession>
<proteinExistence type="predicted"/>
<dbReference type="RefSeq" id="WP_284206718.1">
    <property type="nucleotide sequence ID" value="NZ_BSSU01000004.1"/>
</dbReference>
<keyword evidence="1" id="KW-0472">Membrane</keyword>
<organism evidence="2 3">
    <name type="scientific">Thalassotalea eurytherma</name>
    <dbReference type="NCBI Taxonomy" id="1144278"/>
    <lineage>
        <taxon>Bacteria</taxon>
        <taxon>Pseudomonadati</taxon>
        <taxon>Pseudomonadota</taxon>
        <taxon>Gammaproteobacteria</taxon>
        <taxon>Alteromonadales</taxon>
        <taxon>Colwelliaceae</taxon>
        <taxon>Thalassotalea</taxon>
    </lineage>
</organism>
<name>A0ABQ6H3Q6_9GAMM</name>
<evidence type="ECO:0000313" key="3">
    <source>
        <dbReference type="Proteomes" id="UP001157133"/>
    </source>
</evidence>
<dbReference type="Proteomes" id="UP001157133">
    <property type="component" value="Unassembled WGS sequence"/>
</dbReference>
<protein>
    <recommendedName>
        <fullName evidence="4">DUF2878 domain-containing protein</fullName>
    </recommendedName>
</protein>
<keyword evidence="1" id="KW-0812">Transmembrane</keyword>
<evidence type="ECO:0000313" key="2">
    <source>
        <dbReference type="EMBL" id="GLX81385.1"/>
    </source>
</evidence>
<keyword evidence="1" id="KW-1133">Transmembrane helix</keyword>
<feature type="transmembrane region" description="Helical" evidence="1">
    <location>
        <begin position="12"/>
        <end position="37"/>
    </location>
</feature>
<evidence type="ECO:0008006" key="4">
    <source>
        <dbReference type="Google" id="ProtNLM"/>
    </source>
</evidence>
<comment type="caution">
    <text evidence="2">The sequence shown here is derived from an EMBL/GenBank/DDBJ whole genome shotgun (WGS) entry which is preliminary data.</text>
</comment>